<evidence type="ECO:0000313" key="1">
    <source>
        <dbReference type="EMBL" id="CUF15352.1"/>
    </source>
</evidence>
<protein>
    <submittedName>
        <fullName evidence="1">Uncharacterized protein</fullName>
    </submittedName>
</protein>
<reference evidence="2" key="1">
    <citation type="submission" date="2015-09" db="EMBL/GenBank/DDBJ databases">
        <authorList>
            <consortium name="Pathogen Informatics"/>
        </authorList>
    </citation>
    <scope>NUCLEOTIDE SEQUENCE [LARGE SCALE GENOMIC DNA]</scope>
    <source>
        <strain evidence="2">Lake Konstanz</strain>
    </source>
</reference>
<organism evidence="1 2">
    <name type="scientific">Bodo saltans</name>
    <name type="common">Flagellated protozoan</name>
    <dbReference type="NCBI Taxonomy" id="75058"/>
    <lineage>
        <taxon>Eukaryota</taxon>
        <taxon>Discoba</taxon>
        <taxon>Euglenozoa</taxon>
        <taxon>Kinetoplastea</taxon>
        <taxon>Metakinetoplastina</taxon>
        <taxon>Eubodonida</taxon>
        <taxon>Bodonidae</taxon>
        <taxon>Bodo</taxon>
    </lineage>
</organism>
<gene>
    <name evidence="1" type="ORF">BSAL_59665</name>
</gene>
<dbReference type="EMBL" id="CYKH01000250">
    <property type="protein sequence ID" value="CUF15352.1"/>
    <property type="molecule type" value="Genomic_DNA"/>
</dbReference>
<accession>A0A0S4ITB8</accession>
<name>A0A0S4ITB8_BODSA</name>
<evidence type="ECO:0000313" key="2">
    <source>
        <dbReference type="Proteomes" id="UP000051952"/>
    </source>
</evidence>
<dbReference type="AlphaFoldDB" id="A0A0S4ITB8"/>
<keyword evidence="2" id="KW-1185">Reference proteome</keyword>
<dbReference type="Proteomes" id="UP000051952">
    <property type="component" value="Unassembled WGS sequence"/>
</dbReference>
<sequence length="202" mass="23344">TGIYIAEQHVEIDKSTHLGHTVLILILMEISKESKSKIEGAFASIGGVKSFTSFSRLSTEQQLCVDTLKEMKDVILSTKGRDRYLSALITSITGASDDEDESMNEATFSQYRFYQLYVHDLRFYPEKFDFLLRCIEECAVVITQSKLFLGLLEQIVSSQRVESLPDHVIHYERQLEEDEERRIESFTLRKDWTSQVVHYMDA</sequence>
<proteinExistence type="predicted"/>
<feature type="non-terminal residue" evidence="1">
    <location>
        <position position="1"/>
    </location>
</feature>
<dbReference type="VEuPathDB" id="TriTrypDB:BSAL_59665"/>